<feature type="region of interest" description="Disordered" evidence="1">
    <location>
        <begin position="28"/>
        <end position="51"/>
    </location>
</feature>
<feature type="non-terminal residue" evidence="2">
    <location>
        <position position="1"/>
    </location>
</feature>
<keyword evidence="3" id="KW-1185">Reference proteome</keyword>
<evidence type="ECO:0000256" key="1">
    <source>
        <dbReference type="SAM" id="MobiDB-lite"/>
    </source>
</evidence>
<dbReference type="Pfam" id="PF04759">
    <property type="entry name" value="DUF617"/>
    <property type="match status" value="2"/>
</dbReference>
<reference evidence="2 3" key="1">
    <citation type="submission" date="2021-05" db="EMBL/GenBank/DDBJ databases">
        <title>Genome Assembly of Synthetic Allotetraploid Brassica napus Reveals Homoeologous Exchanges between Subgenomes.</title>
        <authorList>
            <person name="Davis J.T."/>
        </authorList>
    </citation>
    <scope>NUCLEOTIDE SEQUENCE [LARGE SCALE GENOMIC DNA]</scope>
    <source>
        <strain evidence="3">cv. Da-Ae</strain>
        <tissue evidence="2">Seedling</tissue>
    </source>
</reference>
<dbReference type="Proteomes" id="UP000824890">
    <property type="component" value="Unassembled WGS sequence"/>
</dbReference>
<evidence type="ECO:0000313" key="2">
    <source>
        <dbReference type="EMBL" id="KAH0882037.1"/>
    </source>
</evidence>
<dbReference type="PANTHER" id="PTHR31696:SF88">
    <property type="entry name" value="GENOME ASSEMBLY, CHROMOSOME: A05"/>
    <property type="match status" value="1"/>
</dbReference>
<gene>
    <name evidence="2" type="ORF">HID58_058133</name>
</gene>
<dbReference type="NCBIfam" id="TIGR01570">
    <property type="entry name" value="A_thal_3588"/>
    <property type="match status" value="2"/>
</dbReference>
<dbReference type="InterPro" id="IPR006460">
    <property type="entry name" value="MIZ1-like_pln"/>
</dbReference>
<accession>A0ABQ7ZPQ6</accession>
<name>A0ABQ7ZPQ6_BRANA</name>
<dbReference type="PANTHER" id="PTHR31696">
    <property type="entry name" value="PROTEIN MIZU-KUSSEI 1"/>
    <property type="match status" value="1"/>
</dbReference>
<evidence type="ECO:0000313" key="3">
    <source>
        <dbReference type="Proteomes" id="UP000824890"/>
    </source>
</evidence>
<evidence type="ECO:0008006" key="4">
    <source>
        <dbReference type="Google" id="ProtNLM"/>
    </source>
</evidence>
<proteinExistence type="predicted"/>
<organism evidence="2 3">
    <name type="scientific">Brassica napus</name>
    <name type="common">Rape</name>
    <dbReference type="NCBI Taxonomy" id="3708"/>
    <lineage>
        <taxon>Eukaryota</taxon>
        <taxon>Viridiplantae</taxon>
        <taxon>Streptophyta</taxon>
        <taxon>Embryophyta</taxon>
        <taxon>Tracheophyta</taxon>
        <taxon>Spermatophyta</taxon>
        <taxon>Magnoliopsida</taxon>
        <taxon>eudicotyledons</taxon>
        <taxon>Gunneridae</taxon>
        <taxon>Pentapetalae</taxon>
        <taxon>rosids</taxon>
        <taxon>malvids</taxon>
        <taxon>Brassicales</taxon>
        <taxon>Brassicaceae</taxon>
        <taxon>Brassiceae</taxon>
        <taxon>Brassica</taxon>
    </lineage>
</organism>
<dbReference type="EMBL" id="JAGKQM010000014">
    <property type="protein sequence ID" value="KAH0882037.1"/>
    <property type="molecule type" value="Genomic_DNA"/>
</dbReference>
<protein>
    <recommendedName>
        <fullName evidence="4">Protein MIZU-KUSSEI 1</fullName>
    </recommendedName>
</protein>
<comment type="caution">
    <text evidence="2">The sequence shown here is derived from an EMBL/GenBank/DDBJ whole genome shotgun (WGS) entry which is preliminary data.</text>
</comment>
<sequence length="635" mass="70071">WFETYHKRMLQHQELALLRSFSCNTRKISPETSPARRLHARSRSSSSSSSLIPPIPEHELFLVPFHSVTSSSRAIINLVNLPPSPSSSGVSNQLITGKSSSLGRRVTGTLYGHRRGHVTFSVQDGPRAEPVFLLDLAMSTETLGKEMSSGLVRIALECERRHRSGMTKLFHEPKWTMYCNGRKYGSAVSRFGACTEMDLRVLNTVSSVTVGAGVIPTANDVSGGGTELGELLYMRGTFERVVGGRDSEAFYMMNPDENDVPLGTDWAAETYYGEPAKKLGLKYIGYKIMPQESSLYDDYGKDDPVIRDPDSLNDKGWEYTKKIYLQGQIVKLDLRRFRKSISSMLQYQELALQRSFSCNTRKINPETSPARSFHSRSPSSSSLIPTIPEHDLFLVPCHRCSTSSSSTTSSSSKIVVKVNLKLSSFLRSLINLVNLPVCNFISLPSPPSSSNQLISLVTGRSSSSLGRRVTGTLYGHRRGHVTFSVQYGPRTDPVLLLDLAMSTASLVKEMSSGLVRIALECEKRHRSGTKLFHEPKWTMYCNGRKCGAAVSRGGACNDSDWRVLNTVSSVTVGAGVIPTVKSIDDVAGGGTELGELLYMRGRFERVVGSRDSEAFYMMNPDKNGGPELSIFLLRI</sequence>